<feature type="region of interest" description="Disordered" evidence="1">
    <location>
        <begin position="628"/>
        <end position="714"/>
    </location>
</feature>
<feature type="region of interest" description="Disordered" evidence="1">
    <location>
        <begin position="525"/>
        <end position="571"/>
    </location>
</feature>
<feature type="compositionally biased region" description="Basic residues" evidence="1">
    <location>
        <begin position="678"/>
        <end position="705"/>
    </location>
</feature>
<evidence type="ECO:0000313" key="2">
    <source>
        <dbReference type="EMBL" id="CAD9268497.1"/>
    </source>
</evidence>
<feature type="region of interest" description="Disordered" evidence="1">
    <location>
        <begin position="441"/>
        <end position="468"/>
    </location>
</feature>
<dbReference type="SUPFAM" id="SSF50729">
    <property type="entry name" value="PH domain-like"/>
    <property type="match status" value="1"/>
</dbReference>
<dbReference type="EMBL" id="HBGJ01042875">
    <property type="protein sequence ID" value="CAD9268497.1"/>
    <property type="molecule type" value="Transcribed_RNA"/>
</dbReference>
<proteinExistence type="predicted"/>
<dbReference type="Gene3D" id="1.25.40.20">
    <property type="entry name" value="Ankyrin repeat-containing domain"/>
    <property type="match status" value="1"/>
</dbReference>
<feature type="compositionally biased region" description="Gly residues" evidence="1">
    <location>
        <begin position="449"/>
        <end position="463"/>
    </location>
</feature>
<reference evidence="2" key="1">
    <citation type="submission" date="2021-01" db="EMBL/GenBank/DDBJ databases">
        <authorList>
            <person name="Corre E."/>
            <person name="Pelletier E."/>
            <person name="Niang G."/>
            <person name="Scheremetjew M."/>
            <person name="Finn R."/>
            <person name="Kale V."/>
            <person name="Holt S."/>
            <person name="Cochrane G."/>
            <person name="Meng A."/>
            <person name="Brown T."/>
            <person name="Cohen L."/>
        </authorList>
    </citation>
    <scope>NUCLEOTIDE SEQUENCE</scope>
    <source>
        <strain evidence="2">CCMP2877</strain>
    </source>
</reference>
<dbReference type="AlphaFoldDB" id="A0A7S1UHS0"/>
<evidence type="ECO:0000256" key="1">
    <source>
        <dbReference type="SAM" id="MobiDB-lite"/>
    </source>
</evidence>
<dbReference type="CDD" id="cd00821">
    <property type="entry name" value="PH"/>
    <property type="match status" value="1"/>
</dbReference>
<organism evidence="2">
    <name type="scientific">Phaeomonas parva</name>
    <dbReference type="NCBI Taxonomy" id="124430"/>
    <lineage>
        <taxon>Eukaryota</taxon>
        <taxon>Sar</taxon>
        <taxon>Stramenopiles</taxon>
        <taxon>Ochrophyta</taxon>
        <taxon>Pinguiophyceae</taxon>
        <taxon>Pinguiochrysidales</taxon>
        <taxon>Pinguiochrysidaceae</taxon>
        <taxon>Phaeomonas</taxon>
    </lineage>
</organism>
<dbReference type="SUPFAM" id="SSF48403">
    <property type="entry name" value="Ankyrin repeat"/>
    <property type="match status" value="1"/>
</dbReference>
<gene>
    <name evidence="2" type="ORF">PPAR1163_LOCUS26931</name>
</gene>
<feature type="compositionally biased region" description="Basic and acidic residues" evidence="1">
    <location>
        <begin position="535"/>
        <end position="571"/>
    </location>
</feature>
<protein>
    <submittedName>
        <fullName evidence="2">Uncharacterized protein</fullName>
    </submittedName>
</protein>
<accession>A0A7S1UHS0</accession>
<name>A0A7S1UHS0_9STRA</name>
<sequence length="903" mass="102030">MAVALGVTSNPDITPSEEQVAITLASLSKYVDVLEAAHFDGNGIGQIREVLEKFHFTHRTKNIWQSEPDDLPAPEREEITFLDVDVDKGKAHGVVERLQAGDLGYCTSWKKRYLHLEPGRLLMFASEKPPNPRKKEKEQPEIWLPLAKGCTETKVAHAATQARFNRTFVLEISCIDFFGMHRTLTLAFQNLSYMKTFEDAIQVAISESSLAYTTTIFRAAQRGDLNRITEILEADERYANAQNAYDCGPLHYAVKNVAHAARDHARGEKGDTLKRLNIAMASIALLLSYGADATARNVNGWTPLDLAIKETEGLPRTRRVLLTLLESSSRKVQDDGVYIEPRMQSELMLDVRKGMGQIVAKLPQERVDVLGRTWIRNKAPRDTQINNKVDFGGNAIDPNNLLGENELTLQRTMRGAGELNYEQQKRWNDENSVTGSLLGLTESARPSTTGGGYGNARPGGGRAKGLMEDDDNVSISAEEFLRWRAGAYRRPKTAPSSAEQDLTVQREQNVAAGKLLVTAYPYLHKQPGRSQVRRSHTERPSRKGKIREKSGLRRTMSQERMDPQQKEELIQRQKQYGEVQERLGLQRMVAEKKKATANVRAEEYTRRKLRSRYGFPWQQDWQLHQNYQEEKKKKGKKSRKGATSGAQPQSKTEGADDPHRRPHTTGGGGRARRGDGHGHHRSGHRGHRSRSAKHHRHHRKQKRRGYARDDESVDTTLTRQLDLAVTAKPILGKIPVREVENEDGGPPTQYVDHISDGRARRIIRYWQTQGRAGLRERLWEGKDDEEDPLAAARKDEQVEEDVKKHDLTEAVRIYTDESGQVPMSHFRTSLGRDGNALNEESLGKITNSLDPKRTGFVQPKVITEKLLTMNTATLKTLPFMKNMDMNYLHQLASMQLGANVEEE</sequence>
<dbReference type="InterPro" id="IPR036770">
    <property type="entry name" value="Ankyrin_rpt-contain_sf"/>
</dbReference>